<protein>
    <submittedName>
        <fullName evidence="1">Uncharacterized protein</fullName>
    </submittedName>
</protein>
<dbReference type="KEGG" id="thao:NI17_000355"/>
<organism evidence="1 2">
    <name type="scientific">Thermobifida halotolerans</name>
    <dbReference type="NCBI Taxonomy" id="483545"/>
    <lineage>
        <taxon>Bacteria</taxon>
        <taxon>Bacillati</taxon>
        <taxon>Actinomycetota</taxon>
        <taxon>Actinomycetes</taxon>
        <taxon>Streptosporangiales</taxon>
        <taxon>Nocardiopsidaceae</taxon>
        <taxon>Thermobifida</taxon>
    </lineage>
</organism>
<dbReference type="Proteomes" id="UP000265719">
    <property type="component" value="Chromosome"/>
</dbReference>
<dbReference type="RefSeq" id="WP_068687678.1">
    <property type="nucleotide sequence ID" value="NZ_CP063196.1"/>
</dbReference>
<name>A0AA97LX21_9ACTN</name>
<reference evidence="1" key="1">
    <citation type="submission" date="2020-10" db="EMBL/GenBank/DDBJ databases">
        <title>De novo genome project of the cellulose decomposer Thermobifida halotolerans type strain.</title>
        <authorList>
            <person name="Nagy I."/>
            <person name="Horvath B."/>
            <person name="Kukolya J."/>
            <person name="Nagy I."/>
            <person name="Orsini M."/>
        </authorList>
    </citation>
    <scope>NUCLEOTIDE SEQUENCE</scope>
    <source>
        <strain evidence="1">DSM 44931</strain>
    </source>
</reference>
<evidence type="ECO:0000313" key="1">
    <source>
        <dbReference type="EMBL" id="UOE19762.1"/>
    </source>
</evidence>
<dbReference type="AlphaFoldDB" id="A0AA97LX21"/>
<evidence type="ECO:0000313" key="2">
    <source>
        <dbReference type="Proteomes" id="UP000265719"/>
    </source>
</evidence>
<dbReference type="EMBL" id="CP063196">
    <property type="protein sequence ID" value="UOE19762.1"/>
    <property type="molecule type" value="Genomic_DNA"/>
</dbReference>
<gene>
    <name evidence="1" type="ORF">NI17_000355</name>
</gene>
<keyword evidence="2" id="KW-1185">Reference proteome</keyword>
<accession>A0AA97LX21</accession>
<proteinExistence type="predicted"/>
<sequence>MFPLLERGTYAHLSTLLRLAQQEGLLTFHEDQGRDVYRVTTREGRRLTLSPDQVVPFCEGLCAAHVAATDERLGSVARAIDEGLGTVSCSACRAPNPKHALRCRICGQRLLEESSTGSEGPAAQ</sequence>